<gene>
    <name evidence="1" type="ORF">J9309_00305</name>
</gene>
<dbReference type="EMBL" id="CP072842">
    <property type="protein sequence ID" value="QTV05829.1"/>
    <property type="molecule type" value="Genomic_DNA"/>
</dbReference>
<organism evidence="1 2">
    <name type="scientific">Faecalibacter bovis</name>
    <dbReference type="NCBI Taxonomy" id="2898187"/>
    <lineage>
        <taxon>Bacteria</taxon>
        <taxon>Pseudomonadati</taxon>
        <taxon>Bacteroidota</taxon>
        <taxon>Flavobacteriia</taxon>
        <taxon>Flavobacteriales</taxon>
        <taxon>Weeksellaceae</taxon>
        <taxon>Faecalibacter</taxon>
    </lineage>
</organism>
<reference evidence="1 2" key="1">
    <citation type="journal article" date="2021" name="Int. J. Syst. Evol. Microbiol.">
        <title>Faecalibacter bovis sp. nov., isolated from cow faeces.</title>
        <authorList>
            <person name="Li F."/>
            <person name="Zhao W."/>
            <person name="Hong Q."/>
            <person name="Shao Q."/>
            <person name="Song J."/>
            <person name="Yang S."/>
        </authorList>
    </citation>
    <scope>NUCLEOTIDE SEQUENCE [LARGE SCALE GENOMIC DNA]</scope>
    <source>
        <strain evidence="1 2">ZY171143</strain>
    </source>
</reference>
<accession>A0ABX7XDC1</accession>
<protein>
    <submittedName>
        <fullName evidence="1">Uncharacterized protein</fullName>
    </submittedName>
</protein>
<evidence type="ECO:0000313" key="1">
    <source>
        <dbReference type="EMBL" id="QTV05829.1"/>
    </source>
</evidence>
<evidence type="ECO:0000313" key="2">
    <source>
        <dbReference type="Proteomes" id="UP000672011"/>
    </source>
</evidence>
<dbReference type="RefSeq" id="WP_230476473.1">
    <property type="nucleotide sequence ID" value="NZ_CP072842.1"/>
</dbReference>
<dbReference type="Proteomes" id="UP000672011">
    <property type="component" value="Chromosome"/>
</dbReference>
<keyword evidence="2" id="KW-1185">Reference proteome</keyword>
<sequence length="46" mass="5171">MKYKISDVSQLSSNDSEIFYINSDSTYTKITENSAKEISFTIGNIS</sequence>
<reference evidence="2" key="2">
    <citation type="submission" date="2021-04" db="EMBL/GenBank/DDBJ databases">
        <title>Taxonomy of Flavobacteriaceae bacterium ZY171143.</title>
        <authorList>
            <person name="Li F."/>
        </authorList>
    </citation>
    <scope>NUCLEOTIDE SEQUENCE [LARGE SCALE GENOMIC DNA]</scope>
    <source>
        <strain evidence="2">ZY171143</strain>
    </source>
</reference>
<proteinExistence type="predicted"/>
<name>A0ABX7XDC1_9FLAO</name>